<evidence type="ECO:0000256" key="2">
    <source>
        <dbReference type="SAM" id="Phobius"/>
    </source>
</evidence>
<dbReference type="RefSeq" id="WP_121852368.1">
    <property type="nucleotide sequence ID" value="NZ_CP037952.1"/>
</dbReference>
<dbReference type="Gene3D" id="3.30.70.270">
    <property type="match status" value="1"/>
</dbReference>
<dbReference type="SUPFAM" id="SSF55073">
    <property type="entry name" value="Nucleotide cyclase"/>
    <property type="match status" value="1"/>
</dbReference>
<dbReference type="OrthoDB" id="6253968at2"/>
<proteinExistence type="predicted"/>
<dbReference type="Pfam" id="PF13424">
    <property type="entry name" value="TPR_12"/>
    <property type="match status" value="1"/>
</dbReference>
<dbReference type="InterPro" id="IPR000160">
    <property type="entry name" value="GGDEF_dom"/>
</dbReference>
<evidence type="ECO:0000313" key="4">
    <source>
        <dbReference type="EMBL" id="RJY18763.1"/>
    </source>
</evidence>
<evidence type="ECO:0000256" key="1">
    <source>
        <dbReference type="PROSITE-ProRule" id="PRU00339"/>
    </source>
</evidence>
<dbReference type="Proteomes" id="UP000273022">
    <property type="component" value="Unassembled WGS sequence"/>
</dbReference>
<feature type="repeat" description="TPR" evidence="1">
    <location>
        <begin position="344"/>
        <end position="377"/>
    </location>
</feature>
<organism evidence="4 5">
    <name type="scientific">Parashewanella spongiae</name>
    <dbReference type="NCBI Taxonomy" id="342950"/>
    <lineage>
        <taxon>Bacteria</taxon>
        <taxon>Pseudomonadati</taxon>
        <taxon>Pseudomonadota</taxon>
        <taxon>Gammaproteobacteria</taxon>
        <taxon>Alteromonadales</taxon>
        <taxon>Shewanellaceae</taxon>
        <taxon>Parashewanella</taxon>
    </lineage>
</organism>
<keyword evidence="2" id="KW-0472">Membrane</keyword>
<reference evidence="4 5" key="1">
    <citation type="submission" date="2018-09" db="EMBL/GenBank/DDBJ databases">
        <title>Phylogeny of the Shewanellaceae, and recommendation for two new genera, Pseudoshewanella and Parashewanella.</title>
        <authorList>
            <person name="Wang G."/>
        </authorList>
    </citation>
    <scope>NUCLEOTIDE SEQUENCE [LARGE SCALE GENOMIC DNA]</scope>
    <source>
        <strain evidence="4 5">KCTC 22492</strain>
    </source>
</reference>
<dbReference type="InterPro" id="IPR043128">
    <property type="entry name" value="Rev_trsase/Diguanyl_cyclase"/>
</dbReference>
<dbReference type="AlphaFoldDB" id="A0A3A6UB14"/>
<dbReference type="Gene3D" id="1.25.40.10">
    <property type="entry name" value="Tetratricopeptide repeat domain"/>
    <property type="match status" value="2"/>
</dbReference>
<feature type="domain" description="GGDEF" evidence="3">
    <location>
        <begin position="476"/>
        <end position="589"/>
    </location>
</feature>
<dbReference type="PROSITE" id="PS50887">
    <property type="entry name" value="GGDEF"/>
    <property type="match status" value="1"/>
</dbReference>
<gene>
    <name evidence="4" type="ORF">D5R81_04010</name>
</gene>
<feature type="transmembrane region" description="Helical" evidence="2">
    <location>
        <begin position="421"/>
        <end position="440"/>
    </location>
</feature>
<dbReference type="PROSITE" id="PS50005">
    <property type="entry name" value="TPR"/>
    <property type="match status" value="1"/>
</dbReference>
<keyword evidence="2" id="KW-0812">Transmembrane</keyword>
<dbReference type="InterPro" id="IPR019734">
    <property type="entry name" value="TPR_rpt"/>
</dbReference>
<keyword evidence="5" id="KW-1185">Reference proteome</keyword>
<accession>A0A3A6UB14</accession>
<dbReference type="InterPro" id="IPR011990">
    <property type="entry name" value="TPR-like_helical_dom_sf"/>
</dbReference>
<evidence type="ECO:0000313" key="5">
    <source>
        <dbReference type="Proteomes" id="UP000273022"/>
    </source>
</evidence>
<dbReference type="EMBL" id="QYYH01000016">
    <property type="protein sequence ID" value="RJY18763.1"/>
    <property type="molecule type" value="Genomic_DNA"/>
</dbReference>
<sequence length="592" mass="68004">MDFRYLVLGLLLWLPNVHSSPMKQMDELVPLISQSPSKAYEKINYLQSKQSDTLSPRESLRLNVLKCFTLITLGESKAAINLALLGAAKAKSSNISEAQPYFLTCMSEANIDLGNFKEGLPLLDTSIALSKEYQQPQALSYALRMRAQHGTNSEDYGSVIEDLRLMLDVYRDIFTQKNNWFWSSEAYIYLTAANFWYSSGDLENGLKYLSLSLNAKDSIGAIHHRILLTASKINFHTNNFEISKAQLTEAKASISSLDSSLEMAYSYAIIASIHVDFGQFNQAESFVLLALTKMKSRFKFIDVMRVNRLLAQIKFSQGKPEEALKLMKTIVAQANRLKQYGDLKEFYHILKDYYLSQNDYPKAYEYLNKALEATNEANKTLNSARFIQYKARLDRQAALNNKDKFSEFKSKPTRNLLYDQWMIVAATFVTLIIIALFVLGNHRKKLATKRKAKANEKRTIFTQLDEILNQAKFNEYPLSLLLVDISKLTDNQYEKLEQGGNDVLREQDFMVRYSDTEWLILLPHTTNAGCHRIIRQFQINLKQYTNDEHIFGMSSLQQFDSLDSLIKRANLDRLTQFKNRQIRVNSFESQAS</sequence>
<dbReference type="SUPFAM" id="SSF48452">
    <property type="entry name" value="TPR-like"/>
    <property type="match status" value="1"/>
</dbReference>
<name>A0A3A6UB14_9GAMM</name>
<keyword evidence="1" id="KW-0802">TPR repeat</keyword>
<comment type="caution">
    <text evidence="4">The sequence shown here is derived from an EMBL/GenBank/DDBJ whole genome shotgun (WGS) entry which is preliminary data.</text>
</comment>
<dbReference type="InterPro" id="IPR029787">
    <property type="entry name" value="Nucleotide_cyclase"/>
</dbReference>
<protein>
    <recommendedName>
        <fullName evidence="3">GGDEF domain-containing protein</fullName>
    </recommendedName>
</protein>
<evidence type="ECO:0000259" key="3">
    <source>
        <dbReference type="PROSITE" id="PS50887"/>
    </source>
</evidence>
<keyword evidence="2" id="KW-1133">Transmembrane helix</keyword>